<evidence type="ECO:0000313" key="3">
    <source>
        <dbReference type="Proteomes" id="UP001156669"/>
    </source>
</evidence>
<keyword evidence="1" id="KW-0812">Transmembrane</keyword>
<keyword evidence="1" id="KW-0472">Membrane</keyword>
<keyword evidence="1" id="KW-1133">Transmembrane helix</keyword>
<protein>
    <submittedName>
        <fullName evidence="2">Uncharacterized protein</fullName>
    </submittedName>
</protein>
<dbReference type="EMBL" id="BSOE01000007">
    <property type="protein sequence ID" value="GLR02758.1"/>
    <property type="molecule type" value="Genomic_DNA"/>
</dbReference>
<keyword evidence="3" id="KW-1185">Reference proteome</keyword>
<name>A0ABQ5XYV5_9VIBR</name>
<gene>
    <name evidence="2" type="ORF">GCM10007906_03450</name>
</gene>
<feature type="transmembrane region" description="Helical" evidence="1">
    <location>
        <begin position="12"/>
        <end position="36"/>
    </location>
</feature>
<dbReference type="InterPro" id="IPR048118">
    <property type="entry name" value="KwaA"/>
</dbReference>
<evidence type="ECO:0000313" key="2">
    <source>
        <dbReference type="EMBL" id="GLR02758.1"/>
    </source>
</evidence>
<comment type="caution">
    <text evidence="2">The sequence shown here is derived from an EMBL/GenBank/DDBJ whole genome shotgun (WGS) entry which is preliminary data.</text>
</comment>
<feature type="transmembrane region" description="Helical" evidence="1">
    <location>
        <begin position="114"/>
        <end position="131"/>
    </location>
</feature>
<dbReference type="RefSeq" id="WP_045403049.1">
    <property type="nucleotide sequence ID" value="NZ_BBLD01000057.1"/>
</dbReference>
<dbReference type="Proteomes" id="UP001156669">
    <property type="component" value="Unassembled WGS sequence"/>
</dbReference>
<evidence type="ECO:0000256" key="1">
    <source>
        <dbReference type="SAM" id="Phobius"/>
    </source>
</evidence>
<sequence length="193" mass="22528">MKLGTREQSQLYLLSLYFLFVIVAVLTFRLDFILLLNDFDFKKVKSEDFLFLFSIIQIIYCEYLRRQFKYYLKGGGEDTLKVMRCEGEDYESLTFLATYIVPFAGMSFDSLNKVIAYLILILVIGVIFVRTEKYYANPTLAIFGYKLYKTDLSDSNAFYQSILIITKNEIKIGDNVSYKFLSNSVCFARDIKL</sequence>
<reference evidence="3" key="1">
    <citation type="journal article" date="2019" name="Int. J. Syst. Evol. Microbiol.">
        <title>The Global Catalogue of Microorganisms (GCM) 10K type strain sequencing project: providing services to taxonomists for standard genome sequencing and annotation.</title>
        <authorList>
            <consortium name="The Broad Institute Genomics Platform"/>
            <consortium name="The Broad Institute Genome Sequencing Center for Infectious Disease"/>
            <person name="Wu L."/>
            <person name="Ma J."/>
        </authorList>
    </citation>
    <scope>NUCLEOTIDE SEQUENCE [LARGE SCALE GENOMIC DNA]</scope>
    <source>
        <strain evidence="3">NBRC 110633</strain>
    </source>
</reference>
<dbReference type="NCBIfam" id="NF041622">
    <property type="entry name" value="KwaA"/>
    <property type="match status" value="1"/>
</dbReference>
<proteinExistence type="predicted"/>
<accession>A0ABQ5XYV5</accession>
<organism evidence="2 3">
    <name type="scientific">Vibrio hyugaensis</name>
    <dbReference type="NCBI Taxonomy" id="1534743"/>
    <lineage>
        <taxon>Bacteria</taxon>
        <taxon>Pseudomonadati</taxon>
        <taxon>Pseudomonadota</taxon>
        <taxon>Gammaproteobacteria</taxon>
        <taxon>Vibrionales</taxon>
        <taxon>Vibrionaceae</taxon>
        <taxon>Vibrio</taxon>
    </lineage>
</organism>